<comment type="subcellular location">
    <subcellularLocation>
        <location evidence="1">Cell inner membrane</location>
        <topology evidence="1">Multi-pass membrane protein</topology>
    </subcellularLocation>
</comment>
<evidence type="ECO:0000256" key="3">
    <source>
        <dbReference type="ARBA" id="ARBA00023224"/>
    </source>
</evidence>
<protein>
    <submittedName>
        <fullName evidence="8">Methyl-accepting chemotaxis protein</fullName>
    </submittedName>
</protein>
<dbReference type="SUPFAM" id="SSF58104">
    <property type="entry name" value="Methyl-accepting chemotaxis protein (MCP) signaling domain"/>
    <property type="match status" value="1"/>
</dbReference>
<dbReference type="InterPro" id="IPR004090">
    <property type="entry name" value="Chemotax_Me-accpt_rcpt"/>
</dbReference>
<evidence type="ECO:0000256" key="1">
    <source>
        <dbReference type="ARBA" id="ARBA00004429"/>
    </source>
</evidence>
<comment type="similarity">
    <text evidence="4">Belongs to the methyl-accepting chemotaxis (MCP) protein family.</text>
</comment>
<comment type="caution">
    <text evidence="8">The sequence shown here is derived from an EMBL/GenBank/DDBJ whole genome shotgun (WGS) entry which is preliminary data.</text>
</comment>
<dbReference type="CDD" id="cd00130">
    <property type="entry name" value="PAS"/>
    <property type="match status" value="1"/>
</dbReference>
<dbReference type="InterPro" id="IPR004089">
    <property type="entry name" value="MCPsignal_dom"/>
</dbReference>
<gene>
    <name evidence="8" type="ORF">ACFO5Q_05810</name>
</gene>
<evidence type="ECO:0000313" key="9">
    <source>
        <dbReference type="Proteomes" id="UP001595776"/>
    </source>
</evidence>
<evidence type="ECO:0000256" key="5">
    <source>
        <dbReference type="PROSITE-ProRule" id="PRU00284"/>
    </source>
</evidence>
<dbReference type="Pfam" id="PF00015">
    <property type="entry name" value="MCPsignal"/>
    <property type="match status" value="1"/>
</dbReference>
<keyword evidence="3 5" id="KW-0807">Transducer</keyword>
<evidence type="ECO:0000259" key="7">
    <source>
        <dbReference type="PROSITE" id="PS50192"/>
    </source>
</evidence>
<keyword evidence="9" id="KW-1185">Reference proteome</keyword>
<dbReference type="InterPro" id="IPR000727">
    <property type="entry name" value="T_SNARE_dom"/>
</dbReference>
<dbReference type="SMART" id="SM00283">
    <property type="entry name" value="MA"/>
    <property type="match status" value="1"/>
</dbReference>
<dbReference type="InterPro" id="IPR000014">
    <property type="entry name" value="PAS"/>
</dbReference>
<evidence type="ECO:0000256" key="2">
    <source>
        <dbReference type="ARBA" id="ARBA00022519"/>
    </source>
</evidence>
<proteinExistence type="inferred from homology"/>
<keyword evidence="2" id="KW-0472">Membrane</keyword>
<dbReference type="Gene3D" id="1.10.287.950">
    <property type="entry name" value="Methyl-accepting chemotaxis protein"/>
    <property type="match status" value="1"/>
</dbReference>
<sequence>MFNKLGFKTEVKSTKAKSEDNENALEEVTETNVLDSLPNNIIVCDPKTGIITYANPASRETLRTLEDYLPIKADDIVGTSIDVFHKHPEHQRNILADPKNLPHRAVISLGPEKLELRVNAMLDNNGNYRRAVLSWNKVTEREKFRADADRLKQMVDKMPINAMMCDPHTLEMTYMNEASRKTLQGLQKYLPIQVDDIIGQSIDVFHKNPEHQRRILRDPKNLPFSTHIKLGPETLNLQIAAIMGEDGSYLGPIATWSVITAQVQVEETVAQSTQDVAGETASLADQATMMASIAEQNIGISSKVAHASSEATDNVQAVAAATEELANSIAQIADQVAHASKISDNASEKAEQANSVGQELSEASGKISDVVKLINDIADQTNLLALNATIEAARAGEAGKGFAVVASEVKSLATQTAKATEDISQQVEAIQEQSRRMVEAISEISGIIGEVSAIATEIDGSTNQQGAATQEISRSVDQAAQRTREVSDNMGEVEQASRKAADVAQSVQQSADRLTEVAQGLQKEVTNCLKNIK</sequence>
<dbReference type="PROSITE" id="PS50192">
    <property type="entry name" value="T_SNARE"/>
    <property type="match status" value="1"/>
</dbReference>
<dbReference type="PROSITE" id="PS50111">
    <property type="entry name" value="CHEMOTAXIS_TRANSDUC_2"/>
    <property type="match status" value="1"/>
</dbReference>
<dbReference type="PANTHER" id="PTHR32089">
    <property type="entry name" value="METHYL-ACCEPTING CHEMOTAXIS PROTEIN MCPB"/>
    <property type="match status" value="1"/>
</dbReference>
<feature type="domain" description="T-SNARE coiled-coil homology" evidence="7">
    <location>
        <begin position="431"/>
        <end position="493"/>
    </location>
</feature>
<reference evidence="9" key="1">
    <citation type="journal article" date="2019" name="Int. J. Syst. Evol. Microbiol.">
        <title>The Global Catalogue of Microorganisms (GCM) 10K type strain sequencing project: providing services to taxonomists for standard genome sequencing and annotation.</title>
        <authorList>
            <consortium name="The Broad Institute Genomics Platform"/>
            <consortium name="The Broad Institute Genome Sequencing Center for Infectious Disease"/>
            <person name="Wu L."/>
            <person name="Ma J."/>
        </authorList>
    </citation>
    <scope>NUCLEOTIDE SEQUENCE [LARGE SCALE GENOMIC DNA]</scope>
    <source>
        <strain evidence="9">CGMCC 1.15304</strain>
    </source>
</reference>
<accession>A0ABV8U939</accession>
<dbReference type="Pfam" id="PF13188">
    <property type="entry name" value="PAS_8"/>
    <property type="match status" value="1"/>
</dbReference>
<dbReference type="EMBL" id="JBHSCR010000003">
    <property type="protein sequence ID" value="MFC4347354.1"/>
    <property type="molecule type" value="Genomic_DNA"/>
</dbReference>
<dbReference type="RefSeq" id="WP_068152804.1">
    <property type="nucleotide sequence ID" value="NZ_JBHSCR010000003.1"/>
</dbReference>
<keyword evidence="2" id="KW-1003">Cell membrane</keyword>
<feature type="domain" description="Methyl-accepting transducer" evidence="6">
    <location>
        <begin position="265"/>
        <end position="515"/>
    </location>
</feature>
<dbReference type="PRINTS" id="PR00260">
    <property type="entry name" value="CHEMTRNSDUCR"/>
</dbReference>
<keyword evidence="2" id="KW-0997">Cell inner membrane</keyword>
<name>A0ABV8U939_9PROT</name>
<evidence type="ECO:0000259" key="6">
    <source>
        <dbReference type="PROSITE" id="PS50111"/>
    </source>
</evidence>
<evidence type="ECO:0000256" key="4">
    <source>
        <dbReference type="ARBA" id="ARBA00029447"/>
    </source>
</evidence>
<evidence type="ECO:0000313" key="8">
    <source>
        <dbReference type="EMBL" id="MFC4347354.1"/>
    </source>
</evidence>
<dbReference type="Proteomes" id="UP001595776">
    <property type="component" value="Unassembled WGS sequence"/>
</dbReference>
<organism evidence="8 9">
    <name type="scientific">Kordiimonas lipolytica</name>
    <dbReference type="NCBI Taxonomy" id="1662421"/>
    <lineage>
        <taxon>Bacteria</taxon>
        <taxon>Pseudomonadati</taxon>
        <taxon>Pseudomonadota</taxon>
        <taxon>Alphaproteobacteria</taxon>
        <taxon>Kordiimonadales</taxon>
        <taxon>Kordiimonadaceae</taxon>
        <taxon>Kordiimonas</taxon>
    </lineage>
</organism>
<dbReference type="Gene3D" id="3.30.450.20">
    <property type="entry name" value="PAS domain"/>
    <property type="match status" value="2"/>
</dbReference>
<dbReference type="PANTHER" id="PTHR32089:SF112">
    <property type="entry name" value="LYSOZYME-LIKE PROTEIN-RELATED"/>
    <property type="match status" value="1"/>
</dbReference>